<gene>
    <name evidence="1" type="ORF">SCARUB_00329</name>
</gene>
<evidence type="ECO:0008006" key="3">
    <source>
        <dbReference type="Google" id="ProtNLM"/>
    </source>
</evidence>
<dbReference type="EMBL" id="MAYW01000004">
    <property type="protein sequence ID" value="ODS34594.1"/>
    <property type="molecule type" value="Genomic_DNA"/>
</dbReference>
<dbReference type="Proteomes" id="UP000094056">
    <property type="component" value="Unassembled WGS sequence"/>
</dbReference>
<accession>A0A1E3XI54</accession>
<comment type="caution">
    <text evidence="1">The sequence shown here is derived from an EMBL/GenBank/DDBJ whole genome shotgun (WGS) entry which is preliminary data.</text>
</comment>
<dbReference type="GO" id="GO:0016788">
    <property type="term" value="F:hydrolase activity, acting on ester bonds"/>
    <property type="evidence" value="ECO:0007669"/>
    <property type="project" value="UniProtKB-ARBA"/>
</dbReference>
<organism evidence="1 2">
    <name type="scientific">Candidatus Scalindua rubra</name>
    <dbReference type="NCBI Taxonomy" id="1872076"/>
    <lineage>
        <taxon>Bacteria</taxon>
        <taxon>Pseudomonadati</taxon>
        <taxon>Planctomycetota</taxon>
        <taxon>Candidatus Brocadiia</taxon>
        <taxon>Candidatus Brocadiales</taxon>
        <taxon>Candidatus Scalinduaceae</taxon>
        <taxon>Candidatus Scalindua</taxon>
    </lineage>
</organism>
<dbReference type="AlphaFoldDB" id="A0A1E3XI54"/>
<dbReference type="Gene3D" id="3.40.50.1110">
    <property type="entry name" value="SGNH hydrolase"/>
    <property type="match status" value="1"/>
</dbReference>
<name>A0A1E3XI54_9BACT</name>
<sequence>MHKQLRNIFLSILLLTVSSVTCLAVSEVVLRYIFPQRLVAHYDGLFMLDDVLGYKMTPGWSGISSSPEYQHEIKINSSGFYDTEFPREDDNVTKIVLLGDSFIFDVGNPYGKRLSEVLEKHLNSMDLIKRENKEVDVLNMGVDGYDPYRYLLTWKQIGRNYKPDLVLLGFFVGNDYVEKPKKIVPGRPKSSYHGIKAVLYSINEFLESRSHLFILLRTSFESIRIRLGLSDKYLPRILKDPEGAVKSTLPVMQEICKEFKDGPPLIIFQIPHRAIVDKQFARKIAKVNGISFGNLNFNAVSRAFMMITKPCKSFSCVDLEEAFKGSGGGKLFFPIDGHWNGRGVEVTAKALLPEIKKILFAKIAKKT</sequence>
<reference evidence="1 2" key="1">
    <citation type="submission" date="2016-07" db="EMBL/GenBank/DDBJ databases">
        <title>Draft genome of Scalindua rubra, obtained from a brine-seawater interface in the Red Sea, sheds light on salt adaptation in anammox bacteria.</title>
        <authorList>
            <person name="Speth D.R."/>
            <person name="Lagkouvardos I."/>
            <person name="Wang Y."/>
            <person name="Qian P.-Y."/>
            <person name="Dutilh B.E."/>
            <person name="Jetten M.S."/>
        </authorList>
    </citation>
    <scope>NUCLEOTIDE SEQUENCE [LARGE SCALE GENOMIC DNA]</scope>
    <source>
        <strain evidence="1">BSI-1</strain>
    </source>
</reference>
<dbReference type="PATRIC" id="fig|1872076.5.peg.363"/>
<protein>
    <recommendedName>
        <fullName evidence="3">SGNH hydrolase-type esterase domain-containing protein</fullName>
    </recommendedName>
</protein>
<proteinExistence type="predicted"/>
<dbReference type="InterPro" id="IPR036514">
    <property type="entry name" value="SGNH_hydro_sf"/>
</dbReference>
<dbReference type="SUPFAM" id="SSF52266">
    <property type="entry name" value="SGNH hydrolase"/>
    <property type="match status" value="1"/>
</dbReference>
<evidence type="ECO:0000313" key="1">
    <source>
        <dbReference type="EMBL" id="ODS34594.1"/>
    </source>
</evidence>
<evidence type="ECO:0000313" key="2">
    <source>
        <dbReference type="Proteomes" id="UP000094056"/>
    </source>
</evidence>